<evidence type="ECO:0000313" key="9">
    <source>
        <dbReference type="EMBL" id="CUP75382.1"/>
    </source>
</evidence>
<evidence type="ECO:0000313" key="15">
    <source>
        <dbReference type="Proteomes" id="UP000366766"/>
    </source>
</evidence>
<evidence type="ECO:0000256" key="1">
    <source>
        <dbReference type="ARBA" id="ARBA00022475"/>
    </source>
</evidence>
<evidence type="ECO:0000313" key="17">
    <source>
        <dbReference type="Proteomes" id="UP000477285"/>
    </source>
</evidence>
<evidence type="ECO:0000256" key="2">
    <source>
        <dbReference type="ARBA" id="ARBA00022692"/>
    </source>
</evidence>
<evidence type="ECO:0000256" key="5">
    <source>
        <dbReference type="ARBA" id="ARBA00023239"/>
    </source>
</evidence>
<evidence type="ECO:0000313" key="10">
    <source>
        <dbReference type="EMBL" id="MZL34324.1"/>
    </source>
</evidence>
<evidence type="ECO:0000256" key="4">
    <source>
        <dbReference type="ARBA" id="ARBA00023136"/>
    </source>
</evidence>
<keyword evidence="2 7" id="KW-0812">Transmembrane</keyword>
<dbReference type="Proteomes" id="UP000366766">
    <property type="component" value="Unassembled WGS sequence"/>
</dbReference>
<dbReference type="GO" id="GO:0071555">
    <property type="term" value="P:cell wall organization"/>
    <property type="evidence" value="ECO:0007669"/>
    <property type="project" value="UniProtKB-KW"/>
</dbReference>
<evidence type="ECO:0000313" key="11">
    <source>
        <dbReference type="EMBL" id="MZS90070.1"/>
    </source>
</evidence>
<dbReference type="Pfam" id="PF02618">
    <property type="entry name" value="YceG"/>
    <property type="match status" value="1"/>
</dbReference>
<evidence type="ECO:0000313" key="14">
    <source>
        <dbReference type="Proteomes" id="UP000095712"/>
    </source>
</evidence>
<proteinExistence type="predicted"/>
<evidence type="ECO:0000256" key="3">
    <source>
        <dbReference type="ARBA" id="ARBA00022989"/>
    </source>
</evidence>
<keyword evidence="15" id="KW-1185">Reference proteome</keyword>
<protein>
    <submittedName>
        <fullName evidence="10">Solute-binding protein</fullName>
    </submittedName>
    <submittedName>
        <fullName evidence="8 12">YceG-like family</fullName>
    </submittedName>
</protein>
<dbReference type="PANTHER" id="PTHR30518">
    <property type="entry name" value="ENDOLYTIC MUREIN TRANSGLYCOSYLASE"/>
    <property type="match status" value="1"/>
</dbReference>
<evidence type="ECO:0000313" key="8">
    <source>
        <dbReference type="EMBL" id="CUN79314.1"/>
    </source>
</evidence>
<gene>
    <name evidence="12" type="ORF">BWLFYP14_00357</name>
    <name evidence="8" type="ORF">ERS852478_01077</name>
    <name evidence="9" type="ORF">ERS852523_02692</name>
    <name evidence="11" type="ORF">GT712_13560</name>
    <name evidence="10" type="ORF">GT728_14230</name>
</gene>
<name>A0A173ZSV1_9FIRM</name>
<dbReference type="OrthoDB" id="9810667at2"/>
<dbReference type="Proteomes" id="UP000477285">
    <property type="component" value="Unassembled WGS sequence"/>
</dbReference>
<dbReference type="EMBL" id="CZAW01000030">
    <property type="protein sequence ID" value="CUP75382.1"/>
    <property type="molecule type" value="Genomic_DNA"/>
</dbReference>
<dbReference type="EMBL" id="WWVQ01000037">
    <property type="protein sequence ID" value="MZL34324.1"/>
    <property type="molecule type" value="Genomic_DNA"/>
</dbReference>
<organism evidence="8 13">
    <name type="scientific">Blautia wexlerae</name>
    <dbReference type="NCBI Taxonomy" id="418240"/>
    <lineage>
        <taxon>Bacteria</taxon>
        <taxon>Bacillati</taxon>
        <taxon>Bacillota</taxon>
        <taxon>Clostridia</taxon>
        <taxon>Lachnospirales</taxon>
        <taxon>Lachnospiraceae</taxon>
        <taxon>Blautia</taxon>
    </lineage>
</organism>
<reference evidence="12 15" key="3">
    <citation type="submission" date="2019-07" db="EMBL/GenBank/DDBJ databases">
        <authorList>
            <person name="Chang H.-W."/>
            <person name="Raman A."/>
            <person name="Venkatesh S."/>
            <person name="Gehrig J."/>
        </authorList>
    </citation>
    <scope>NUCLEOTIDE SEQUENCE [LARGE SCALE GENOMIC DNA]</scope>
    <source>
        <strain evidence="12">Blautia_wexlerae_LFYP_14</strain>
    </source>
</reference>
<keyword evidence="6" id="KW-0961">Cell wall biogenesis/degradation</keyword>
<dbReference type="PANTHER" id="PTHR30518:SF2">
    <property type="entry name" value="ENDOLYTIC MUREIN TRANSGLYCOSYLASE"/>
    <property type="match status" value="1"/>
</dbReference>
<reference evidence="13 14" key="1">
    <citation type="submission" date="2015-09" db="EMBL/GenBank/DDBJ databases">
        <authorList>
            <consortium name="Pathogen Informatics"/>
        </authorList>
    </citation>
    <scope>NUCLEOTIDE SEQUENCE [LARGE SCALE GENOMIC DNA]</scope>
    <source>
        <strain evidence="8 13">2789STDY5834863</strain>
        <strain evidence="9 14">2789STDY5834911</strain>
    </source>
</reference>
<dbReference type="Proteomes" id="UP000095431">
    <property type="component" value="Unassembled WGS sequence"/>
</dbReference>
<keyword evidence="1" id="KW-1003">Cell membrane</keyword>
<dbReference type="InterPro" id="IPR003770">
    <property type="entry name" value="MLTG-like"/>
</dbReference>
<dbReference type="Proteomes" id="UP000095712">
    <property type="component" value="Unassembled WGS sequence"/>
</dbReference>
<dbReference type="eggNOG" id="COG1559">
    <property type="taxonomic scope" value="Bacteria"/>
</dbReference>
<keyword evidence="5" id="KW-0456">Lyase</keyword>
<dbReference type="RefSeq" id="WP_008707419.1">
    <property type="nucleotide sequence ID" value="NZ_AP031426.1"/>
</dbReference>
<dbReference type="EMBL" id="WWVF01000028">
    <property type="protein sequence ID" value="MZS90070.1"/>
    <property type="molecule type" value="Genomic_DNA"/>
</dbReference>
<keyword evidence="4 7" id="KW-0472">Membrane</keyword>
<dbReference type="AlphaFoldDB" id="A0A173ZSV1"/>
<evidence type="ECO:0000313" key="12">
    <source>
        <dbReference type="EMBL" id="VUX67512.1"/>
    </source>
</evidence>
<dbReference type="GO" id="GO:0016829">
    <property type="term" value="F:lyase activity"/>
    <property type="evidence" value="ECO:0007669"/>
    <property type="project" value="UniProtKB-KW"/>
</dbReference>
<accession>A0A173ZSV1</accession>
<dbReference type="GeneID" id="75079841"/>
<keyword evidence="3 7" id="KW-1133">Transmembrane helix</keyword>
<dbReference type="EMBL" id="CYZN01000006">
    <property type="protein sequence ID" value="CUN79314.1"/>
    <property type="molecule type" value="Genomic_DNA"/>
</dbReference>
<evidence type="ECO:0000256" key="7">
    <source>
        <dbReference type="SAM" id="Phobius"/>
    </source>
</evidence>
<dbReference type="EMBL" id="CABHOF010000084">
    <property type="protein sequence ID" value="VUX67512.1"/>
    <property type="molecule type" value="Genomic_DNA"/>
</dbReference>
<evidence type="ECO:0000313" key="16">
    <source>
        <dbReference type="Proteomes" id="UP000477156"/>
    </source>
</evidence>
<sequence>MSDTRERAGAAGVVVAGTFFKIVLYICVIVLLFWVGKASYQFGHDVFNQQAMSPGEGQEVTVVIKEDTSLYKIAKTLQKKGLVKSATVFYVQERLSTYHGKLQAGTYLLSTAYTPNRIMGILAGDDEQEGVSDS</sequence>
<dbReference type="Gene3D" id="3.30.1490.480">
    <property type="entry name" value="Endolytic murein transglycosylase"/>
    <property type="match status" value="1"/>
</dbReference>
<evidence type="ECO:0000256" key="6">
    <source>
        <dbReference type="ARBA" id="ARBA00023316"/>
    </source>
</evidence>
<dbReference type="Proteomes" id="UP000477156">
    <property type="component" value="Unassembled WGS sequence"/>
</dbReference>
<reference evidence="16 17" key="2">
    <citation type="journal article" date="2019" name="Nat. Med.">
        <title>A library of human gut bacterial isolates paired with longitudinal multiomics data enables mechanistic microbiome research.</title>
        <authorList>
            <person name="Poyet M."/>
            <person name="Groussin M."/>
            <person name="Gibbons S.M."/>
            <person name="Avila-Pacheco J."/>
            <person name="Jiang X."/>
            <person name="Kearney S.M."/>
            <person name="Perrotta A.R."/>
            <person name="Berdy B."/>
            <person name="Zhao S."/>
            <person name="Lieberman T.D."/>
            <person name="Swanson P.K."/>
            <person name="Smith M."/>
            <person name="Roesemann S."/>
            <person name="Alexander J.E."/>
            <person name="Rich S.A."/>
            <person name="Livny J."/>
            <person name="Vlamakis H."/>
            <person name="Clish C."/>
            <person name="Bullock K."/>
            <person name="Deik A."/>
            <person name="Scott J."/>
            <person name="Pierce K.A."/>
            <person name="Xavier R.J."/>
            <person name="Alm E.J."/>
        </authorList>
    </citation>
    <scope>NUCLEOTIDE SEQUENCE [LARGE SCALE GENOMIC DNA]</scope>
    <source>
        <strain evidence="10 17">BIOML-A1</strain>
        <strain evidence="11 16">BIOML-A12</strain>
    </source>
</reference>
<evidence type="ECO:0000313" key="13">
    <source>
        <dbReference type="Proteomes" id="UP000095431"/>
    </source>
</evidence>
<feature type="transmembrane region" description="Helical" evidence="7">
    <location>
        <begin position="12"/>
        <end position="35"/>
    </location>
</feature>